<dbReference type="NCBIfam" id="NF006342">
    <property type="entry name" value="PRK08569.1"/>
    <property type="match status" value="1"/>
</dbReference>
<keyword evidence="3 6" id="KW-0694">RNA-binding</keyword>
<dbReference type="GO" id="GO:0000027">
    <property type="term" value="P:ribosomal large subunit assembly"/>
    <property type="evidence" value="ECO:0007669"/>
    <property type="project" value="TreeGrafter"/>
</dbReference>
<comment type="function">
    <text evidence="6">This is one of the proteins that bind and probably mediate the attachment of the 5S RNA into the large ribosomal subunit, where it forms part of the central protuberance.</text>
</comment>
<dbReference type="GO" id="GO:0006412">
    <property type="term" value="P:translation"/>
    <property type="evidence" value="ECO:0007669"/>
    <property type="project" value="UniProtKB-UniRule"/>
</dbReference>
<dbReference type="InterPro" id="IPR057268">
    <property type="entry name" value="Ribosomal_L18"/>
</dbReference>
<gene>
    <name evidence="7" type="primary">RP-L18</name>
    <name evidence="6" type="synonym">rpl18</name>
    <name evidence="7" type="synonym">rplR</name>
</gene>
<evidence type="ECO:0000256" key="3">
    <source>
        <dbReference type="ARBA" id="ARBA00022884"/>
    </source>
</evidence>
<evidence type="ECO:0000313" key="7">
    <source>
        <dbReference type="EMBL" id="AIE93019.1"/>
    </source>
</evidence>
<organism evidence="7">
    <name type="scientific">uncultured marine group II/III euryarchaeote AD1000_31_C10</name>
    <dbReference type="NCBI Taxonomy" id="1457752"/>
    <lineage>
        <taxon>Archaea</taxon>
        <taxon>Methanobacteriati</taxon>
        <taxon>Methanobacteriota</taxon>
        <taxon>environmental samples</taxon>
    </lineage>
</organism>
<dbReference type="PANTHER" id="PTHR23410">
    <property type="entry name" value="RIBOSOMAL PROTEIN L5-RELATED"/>
    <property type="match status" value="1"/>
</dbReference>
<keyword evidence="2 6" id="KW-0699">rRNA-binding</keyword>
<proteinExistence type="inferred from homology"/>
<dbReference type="AlphaFoldDB" id="A0A075FNV5"/>
<comment type="similarity">
    <text evidence="1 6">Belongs to the universal ribosomal protein uL18 family.</text>
</comment>
<evidence type="ECO:0000256" key="5">
    <source>
        <dbReference type="ARBA" id="ARBA00023274"/>
    </source>
</evidence>
<sequence length="171" mass="18377">MMAHGKSQRLRFKRRRNGKTDYRRRLRMLRGGIPRAVVRVSNTQVTCQLVEFGMDGDKVLASITGKGIADKYGWPSDSSRKSVPACYVAGYALAKSAMADGHDEAILDIGLAASSSGSRVFAALRGMVDAGLEIPHGEGVLPDDDRINGTHIDESVAAAVEAAKKAIEEAY</sequence>
<dbReference type="EMBL" id="KF900383">
    <property type="protein sequence ID" value="AIE93019.1"/>
    <property type="molecule type" value="Genomic_DNA"/>
</dbReference>
<reference evidence="7" key="1">
    <citation type="journal article" date="2014" name="Genome Biol. Evol.">
        <title>Pangenome evidence for extensive interdomain horizontal transfer affecting lineage core and shell genes in uncultured planktonic thaumarchaeota and euryarchaeota.</title>
        <authorList>
            <person name="Deschamps P."/>
            <person name="Zivanovic Y."/>
            <person name="Moreira D."/>
            <person name="Rodriguez-Valera F."/>
            <person name="Lopez-Garcia P."/>
        </authorList>
    </citation>
    <scope>NUCLEOTIDE SEQUENCE</scope>
</reference>
<evidence type="ECO:0000256" key="2">
    <source>
        <dbReference type="ARBA" id="ARBA00022730"/>
    </source>
</evidence>
<name>A0A075FNV5_9EURY</name>
<accession>A0A075FNV5</accession>
<dbReference type="GO" id="GO:0022625">
    <property type="term" value="C:cytosolic large ribosomal subunit"/>
    <property type="evidence" value="ECO:0007669"/>
    <property type="project" value="TreeGrafter"/>
</dbReference>
<dbReference type="CDD" id="cd00432">
    <property type="entry name" value="Ribosomal_L18_L5e"/>
    <property type="match status" value="1"/>
</dbReference>
<keyword evidence="4 6" id="KW-0689">Ribosomal protein</keyword>
<dbReference type="Gene3D" id="3.30.420.100">
    <property type="match status" value="1"/>
</dbReference>
<dbReference type="Pfam" id="PF17144">
    <property type="entry name" value="Ribosomal_L5e"/>
    <property type="match status" value="2"/>
</dbReference>
<dbReference type="GO" id="GO:0003735">
    <property type="term" value="F:structural constituent of ribosome"/>
    <property type="evidence" value="ECO:0007669"/>
    <property type="project" value="InterPro"/>
</dbReference>
<keyword evidence="5 6" id="KW-0687">Ribonucleoprotein</keyword>
<dbReference type="HAMAP" id="MF_01337_A">
    <property type="entry name" value="Ribosomal_uL18_A"/>
    <property type="match status" value="1"/>
</dbReference>
<comment type="subunit">
    <text evidence="6">Part of the 50S ribosomal subunit. Contacts the 5S and 23S rRNAs.</text>
</comment>
<dbReference type="InterPro" id="IPR057267">
    <property type="entry name" value="Rbsml_uL18_arch"/>
</dbReference>
<dbReference type="GO" id="GO:0008097">
    <property type="term" value="F:5S rRNA binding"/>
    <property type="evidence" value="ECO:0007669"/>
    <property type="project" value="InterPro"/>
</dbReference>
<dbReference type="InterPro" id="IPR005485">
    <property type="entry name" value="Rbsml_uL18_euk_arch"/>
</dbReference>
<protein>
    <recommendedName>
        <fullName evidence="6">Large ribosomal subunit protein uL18</fullName>
    </recommendedName>
</protein>
<dbReference type="PANTHER" id="PTHR23410:SF12">
    <property type="entry name" value="LARGE RIBOSOMAL SUBUNIT PROTEIN UL18"/>
    <property type="match status" value="1"/>
</dbReference>
<evidence type="ECO:0000256" key="6">
    <source>
        <dbReference type="HAMAP-Rule" id="MF_01337"/>
    </source>
</evidence>
<evidence type="ECO:0000256" key="4">
    <source>
        <dbReference type="ARBA" id="ARBA00022980"/>
    </source>
</evidence>
<evidence type="ECO:0000256" key="1">
    <source>
        <dbReference type="ARBA" id="ARBA00007116"/>
    </source>
</evidence>
<dbReference type="SUPFAM" id="SSF53137">
    <property type="entry name" value="Translational machinery components"/>
    <property type="match status" value="1"/>
</dbReference>